<protein>
    <submittedName>
        <fullName evidence="2">CHAT domain-containing protein</fullName>
    </submittedName>
</protein>
<feature type="domain" description="CHAT" evidence="1">
    <location>
        <begin position="218"/>
        <end position="349"/>
    </location>
</feature>
<dbReference type="Pfam" id="PF12770">
    <property type="entry name" value="CHAT"/>
    <property type="match status" value="1"/>
</dbReference>
<dbReference type="EMBL" id="SFBI01000143">
    <property type="protein sequence ID" value="TRU33880.1"/>
    <property type="molecule type" value="Genomic_DNA"/>
</dbReference>
<accession>A0A552EHC9</accession>
<dbReference type="Proteomes" id="UP000317708">
    <property type="component" value="Unassembled WGS sequence"/>
</dbReference>
<organism evidence="2 3">
    <name type="scientific">Microcystis aeruginosa Ma_MB_S_20031200_S102</name>
    <dbReference type="NCBI Taxonomy" id="2486254"/>
    <lineage>
        <taxon>Bacteria</taxon>
        <taxon>Bacillati</taxon>
        <taxon>Cyanobacteriota</taxon>
        <taxon>Cyanophyceae</taxon>
        <taxon>Oscillatoriophycideae</taxon>
        <taxon>Chroococcales</taxon>
        <taxon>Microcystaceae</taxon>
        <taxon>Microcystis</taxon>
    </lineage>
</organism>
<evidence type="ECO:0000259" key="1">
    <source>
        <dbReference type="Pfam" id="PF12770"/>
    </source>
</evidence>
<dbReference type="InterPro" id="IPR024983">
    <property type="entry name" value="CHAT_dom"/>
</dbReference>
<evidence type="ECO:0000313" key="3">
    <source>
        <dbReference type="Proteomes" id="UP000317708"/>
    </source>
</evidence>
<reference evidence="2 3" key="1">
    <citation type="submission" date="2019-01" db="EMBL/GenBank/DDBJ databases">
        <title>Coherence of Microcystis species and biogeography revealed through population genomics.</title>
        <authorList>
            <person name="Perez-Carrascal O.M."/>
            <person name="Terrat Y."/>
            <person name="Giani A."/>
            <person name="Fortin N."/>
            <person name="Tromas N."/>
            <person name="Shapiro B.J."/>
        </authorList>
    </citation>
    <scope>NUCLEOTIDE SEQUENCE [LARGE SCALE GENOMIC DNA]</scope>
    <source>
        <strain evidence="2">Ma_MB_S_20031200_S102</strain>
    </source>
</reference>
<name>A0A552EHC9_MICAE</name>
<gene>
    <name evidence="2" type="ORF">EWV92_16515</name>
</gene>
<evidence type="ECO:0000313" key="2">
    <source>
        <dbReference type="EMBL" id="TRU33880.1"/>
    </source>
</evidence>
<dbReference type="AlphaFoldDB" id="A0A552EHC9"/>
<comment type="caution">
    <text evidence="2">The sequence shown here is derived from an EMBL/GenBank/DDBJ whole genome shotgun (WGS) entry which is preliminary data.</text>
</comment>
<proteinExistence type="predicted"/>
<sequence>MPEQGKLSKIKYQSYPIDIAFRIEKSDGRYELLIRISGYESKKFSLQIREHDLAQLSEELHKKLSNMVRNNGDIDLTNEDLYSLAKVGNDAFIQIFGNIDEALLEIIKEIIADGDKCLEITSDEFLFPWELIYPNDPHEEDTLSIKSFWGLKHIVNRVLCLKIPSPSLINFCPRLGLLAYEGLPTVKSSEVPQFYDYQDQSLINLIHLVFTTTEAEDLRTEFREFWQNDFDLTHFACHAQHDNAYGKSYIRINENFDVTIQELRTFGIEIKDKPLVIINACEAGIMNPLSVSNFVNIFLNLGARGAIATECTVPDQFAADFSRKFYEYFLEQKRPLGESLLATRQYFLNEYNNPSGLLYSMYAPPNIQLAGD</sequence>